<sequence length="258" mass="29421">MDSRNRYTQNLDDMHTLADVYKYADFDEHHHVQPGNVSTSMYQEHLQGHVPHMNPGTRQFFGVFVNNDASVVGESSTRQRLYQNERTVNDAASSSGSSQLASKKQRGRPRLDPQDETPAERRRTQIRLAQRAYRTRKETTISELKGQVSELQSAINHMSKTFSQLHDNLFDSGVLNSLPADHPVVQQLEQMMDHFAEVSGPLADSDRETQESGSQLEAENARLLSLRLGESDDSSAEPEAWPQTMSEDWFLDLQREYR</sequence>
<name>A0ACC2ZVP4_9EURO</name>
<reference evidence="1" key="1">
    <citation type="submission" date="2022-10" db="EMBL/GenBank/DDBJ databases">
        <title>Culturing micro-colonial fungi from biological soil crusts in the Mojave desert and describing Neophaeococcomyces mojavensis, and introducing the new genera and species Taxawa tesnikishii.</title>
        <authorList>
            <person name="Kurbessoian T."/>
            <person name="Stajich J.E."/>
        </authorList>
    </citation>
    <scope>NUCLEOTIDE SEQUENCE</scope>
    <source>
        <strain evidence="1">JES_112</strain>
    </source>
</reference>
<dbReference type="Proteomes" id="UP001172386">
    <property type="component" value="Unassembled WGS sequence"/>
</dbReference>
<accession>A0ACC2ZVP4</accession>
<protein>
    <submittedName>
        <fullName evidence="1">Uncharacterized protein</fullName>
    </submittedName>
</protein>
<keyword evidence="2" id="KW-1185">Reference proteome</keyword>
<comment type="caution">
    <text evidence="1">The sequence shown here is derived from an EMBL/GenBank/DDBJ whole genome shotgun (WGS) entry which is preliminary data.</text>
</comment>
<evidence type="ECO:0000313" key="2">
    <source>
        <dbReference type="Proteomes" id="UP001172386"/>
    </source>
</evidence>
<evidence type="ECO:0000313" key="1">
    <source>
        <dbReference type="EMBL" id="KAJ9651729.1"/>
    </source>
</evidence>
<organism evidence="1 2">
    <name type="scientific">Neophaeococcomyces mojaviensis</name>
    <dbReference type="NCBI Taxonomy" id="3383035"/>
    <lineage>
        <taxon>Eukaryota</taxon>
        <taxon>Fungi</taxon>
        <taxon>Dikarya</taxon>
        <taxon>Ascomycota</taxon>
        <taxon>Pezizomycotina</taxon>
        <taxon>Eurotiomycetes</taxon>
        <taxon>Chaetothyriomycetidae</taxon>
        <taxon>Chaetothyriales</taxon>
        <taxon>Chaetothyriales incertae sedis</taxon>
        <taxon>Neophaeococcomyces</taxon>
    </lineage>
</organism>
<gene>
    <name evidence="1" type="ORF">H2198_009001</name>
</gene>
<proteinExistence type="predicted"/>
<dbReference type="EMBL" id="JAPDRQ010000238">
    <property type="protein sequence ID" value="KAJ9651729.1"/>
    <property type="molecule type" value="Genomic_DNA"/>
</dbReference>